<dbReference type="PANTHER" id="PTHR33202">
    <property type="entry name" value="ZINC UPTAKE REGULATION PROTEIN"/>
    <property type="match status" value="1"/>
</dbReference>
<keyword evidence="9" id="KW-0238">DNA-binding</keyword>
<evidence type="ECO:0000256" key="6">
    <source>
        <dbReference type="ARBA" id="ARBA00022723"/>
    </source>
</evidence>
<evidence type="ECO:0000256" key="2">
    <source>
        <dbReference type="ARBA" id="ARBA00007957"/>
    </source>
</evidence>
<name>A0A1H9NE55_9PSEU</name>
<feature type="binding site" evidence="11">
    <location>
        <position position="89"/>
    </location>
    <ligand>
        <name>Zn(2+)</name>
        <dbReference type="ChEBI" id="CHEBI:29105"/>
    </ligand>
</feature>
<dbReference type="InterPro" id="IPR036388">
    <property type="entry name" value="WH-like_DNA-bd_sf"/>
</dbReference>
<organism evidence="12 13">
    <name type="scientific">Lentzea xinjiangensis</name>
    <dbReference type="NCBI Taxonomy" id="402600"/>
    <lineage>
        <taxon>Bacteria</taxon>
        <taxon>Bacillati</taxon>
        <taxon>Actinomycetota</taxon>
        <taxon>Actinomycetes</taxon>
        <taxon>Pseudonocardiales</taxon>
        <taxon>Pseudonocardiaceae</taxon>
        <taxon>Lentzea</taxon>
    </lineage>
</organism>
<evidence type="ECO:0000256" key="4">
    <source>
        <dbReference type="ARBA" id="ARBA00022490"/>
    </source>
</evidence>
<evidence type="ECO:0000256" key="8">
    <source>
        <dbReference type="ARBA" id="ARBA00023015"/>
    </source>
</evidence>
<proteinExistence type="inferred from homology"/>
<dbReference type="GO" id="GO:0003700">
    <property type="term" value="F:DNA-binding transcription factor activity"/>
    <property type="evidence" value="ECO:0007669"/>
    <property type="project" value="InterPro"/>
</dbReference>
<evidence type="ECO:0000256" key="1">
    <source>
        <dbReference type="ARBA" id="ARBA00004496"/>
    </source>
</evidence>
<dbReference type="Gene3D" id="3.30.1490.190">
    <property type="match status" value="1"/>
</dbReference>
<keyword evidence="10" id="KW-0804">Transcription</keyword>
<dbReference type="PANTHER" id="PTHR33202:SF2">
    <property type="entry name" value="FERRIC UPTAKE REGULATION PROTEIN"/>
    <property type="match status" value="1"/>
</dbReference>
<dbReference type="Proteomes" id="UP000199352">
    <property type="component" value="Unassembled WGS sequence"/>
</dbReference>
<dbReference type="GO" id="GO:0045892">
    <property type="term" value="P:negative regulation of DNA-templated transcription"/>
    <property type="evidence" value="ECO:0007669"/>
    <property type="project" value="TreeGrafter"/>
</dbReference>
<evidence type="ECO:0000256" key="3">
    <source>
        <dbReference type="ARBA" id="ARBA00011738"/>
    </source>
</evidence>
<gene>
    <name evidence="12" type="ORF">SAMN05216188_110161</name>
</gene>
<evidence type="ECO:0000313" key="13">
    <source>
        <dbReference type="Proteomes" id="UP000199352"/>
    </source>
</evidence>
<evidence type="ECO:0000256" key="10">
    <source>
        <dbReference type="ARBA" id="ARBA00023163"/>
    </source>
</evidence>
<dbReference type="InterPro" id="IPR043135">
    <property type="entry name" value="Fur_C"/>
</dbReference>
<keyword evidence="7 11" id="KW-0862">Zinc</keyword>
<protein>
    <submittedName>
        <fullName evidence="12">Fur family transcriptional regulator, ferric uptake regulator</fullName>
    </submittedName>
</protein>
<feature type="binding site" evidence="11">
    <location>
        <position position="86"/>
    </location>
    <ligand>
        <name>Zn(2+)</name>
        <dbReference type="ChEBI" id="CHEBI:29105"/>
    </ligand>
</feature>
<dbReference type="RefSeq" id="WP_089953478.1">
    <property type="nucleotide sequence ID" value="NZ_FOFR01000010.1"/>
</dbReference>
<keyword evidence="4" id="KW-0963">Cytoplasm</keyword>
<comment type="subunit">
    <text evidence="3">Homodimer.</text>
</comment>
<keyword evidence="13" id="KW-1185">Reference proteome</keyword>
<sequence length="167" mass="17804">MCARLRPRTDHERSIVRVLESDRRFLTAAQVRDRLTAAGRPTRLATVYQCANRLVAAGVLERLTIRSSAAVYGLRPACRSRHRLMCAGCALVVNADDGEVAEWVARTAALHGFTVTDDSVLLSGTCAACAEPGPEQSNVVELPATTGGGTGRSALDLTARIGEERTG</sequence>
<dbReference type="InterPro" id="IPR002481">
    <property type="entry name" value="FUR"/>
</dbReference>
<reference evidence="13" key="1">
    <citation type="submission" date="2016-10" db="EMBL/GenBank/DDBJ databases">
        <authorList>
            <person name="Varghese N."/>
            <person name="Submissions S."/>
        </authorList>
    </citation>
    <scope>NUCLEOTIDE SEQUENCE [LARGE SCALE GENOMIC DNA]</scope>
    <source>
        <strain evidence="13">CGMCC 4.3525</strain>
    </source>
</reference>
<evidence type="ECO:0000313" key="12">
    <source>
        <dbReference type="EMBL" id="SER34208.1"/>
    </source>
</evidence>
<accession>A0A1H9NE55</accession>
<dbReference type="EMBL" id="FOFR01000010">
    <property type="protein sequence ID" value="SER34208.1"/>
    <property type="molecule type" value="Genomic_DNA"/>
</dbReference>
<dbReference type="Gene3D" id="1.10.10.10">
    <property type="entry name" value="Winged helix-like DNA-binding domain superfamily/Winged helix DNA-binding domain"/>
    <property type="match status" value="1"/>
</dbReference>
<dbReference type="GO" id="GO:0000976">
    <property type="term" value="F:transcription cis-regulatory region binding"/>
    <property type="evidence" value="ECO:0007669"/>
    <property type="project" value="TreeGrafter"/>
</dbReference>
<feature type="binding site" evidence="11">
    <location>
        <position position="129"/>
    </location>
    <ligand>
        <name>Zn(2+)</name>
        <dbReference type="ChEBI" id="CHEBI:29105"/>
    </ligand>
</feature>
<dbReference type="GO" id="GO:1900376">
    <property type="term" value="P:regulation of secondary metabolite biosynthetic process"/>
    <property type="evidence" value="ECO:0007669"/>
    <property type="project" value="TreeGrafter"/>
</dbReference>
<dbReference type="STRING" id="402600.SAMN05216188_110161"/>
<comment type="cofactor">
    <cofactor evidence="11">
        <name>Zn(2+)</name>
        <dbReference type="ChEBI" id="CHEBI:29105"/>
    </cofactor>
    <text evidence="11">Binds 1 zinc ion per subunit.</text>
</comment>
<keyword evidence="8" id="KW-0805">Transcription regulation</keyword>
<dbReference type="OrthoDB" id="8659436at2"/>
<comment type="subcellular location">
    <subcellularLocation>
        <location evidence="1">Cytoplasm</location>
    </subcellularLocation>
</comment>
<dbReference type="InterPro" id="IPR036390">
    <property type="entry name" value="WH_DNA-bd_sf"/>
</dbReference>
<evidence type="ECO:0000256" key="9">
    <source>
        <dbReference type="ARBA" id="ARBA00023125"/>
    </source>
</evidence>
<dbReference type="SUPFAM" id="SSF46785">
    <property type="entry name" value="Winged helix' DNA-binding domain"/>
    <property type="match status" value="1"/>
</dbReference>
<evidence type="ECO:0000256" key="7">
    <source>
        <dbReference type="ARBA" id="ARBA00022833"/>
    </source>
</evidence>
<feature type="binding site" evidence="11">
    <location>
        <position position="126"/>
    </location>
    <ligand>
        <name>Zn(2+)</name>
        <dbReference type="ChEBI" id="CHEBI:29105"/>
    </ligand>
</feature>
<evidence type="ECO:0000256" key="5">
    <source>
        <dbReference type="ARBA" id="ARBA00022491"/>
    </source>
</evidence>
<evidence type="ECO:0000256" key="11">
    <source>
        <dbReference type="PIRSR" id="PIRSR602481-1"/>
    </source>
</evidence>
<keyword evidence="6 11" id="KW-0479">Metal-binding</keyword>
<dbReference type="GO" id="GO:0005829">
    <property type="term" value="C:cytosol"/>
    <property type="evidence" value="ECO:0007669"/>
    <property type="project" value="TreeGrafter"/>
</dbReference>
<dbReference type="AlphaFoldDB" id="A0A1H9NE55"/>
<keyword evidence="5" id="KW-0678">Repressor</keyword>
<comment type="similarity">
    <text evidence="2">Belongs to the Fur family.</text>
</comment>
<dbReference type="Pfam" id="PF01475">
    <property type="entry name" value="FUR"/>
    <property type="match status" value="1"/>
</dbReference>
<dbReference type="GO" id="GO:0008270">
    <property type="term" value="F:zinc ion binding"/>
    <property type="evidence" value="ECO:0007669"/>
    <property type="project" value="TreeGrafter"/>
</dbReference>